<keyword evidence="10" id="KW-1185">Reference proteome</keyword>
<evidence type="ECO:0000256" key="1">
    <source>
        <dbReference type="ARBA" id="ARBA00007277"/>
    </source>
</evidence>
<organism evidence="9 10">
    <name type="scientific">Duganella levis</name>
    <dbReference type="NCBI Taxonomy" id="2692169"/>
    <lineage>
        <taxon>Bacteria</taxon>
        <taxon>Pseudomonadati</taxon>
        <taxon>Pseudomonadota</taxon>
        <taxon>Betaproteobacteria</taxon>
        <taxon>Burkholderiales</taxon>
        <taxon>Oxalobacteraceae</taxon>
        <taxon>Telluria group</taxon>
        <taxon>Duganella</taxon>
    </lineage>
</organism>
<dbReference type="PANTHER" id="PTHR43620">
    <property type="entry name" value="GLYCEROPHOSPHORYL DIESTER PHOSPHODIESTERASE"/>
    <property type="match status" value="1"/>
</dbReference>
<feature type="signal peptide" evidence="7">
    <location>
        <begin position="1"/>
        <end position="38"/>
    </location>
</feature>
<feature type="chain" id="PRO_5045853401" description="glycerophosphodiester phosphodiesterase" evidence="7">
    <location>
        <begin position="39"/>
        <end position="400"/>
    </location>
</feature>
<reference evidence="9 10" key="1">
    <citation type="submission" date="2019-12" db="EMBL/GenBank/DDBJ databases">
        <title>Novel species isolated from a subtropical stream in China.</title>
        <authorList>
            <person name="Lu H."/>
        </authorList>
    </citation>
    <scope>NUCLEOTIDE SEQUENCE [LARGE SCALE GENOMIC DNA]</scope>
    <source>
        <strain evidence="9 10">CY42W</strain>
    </source>
</reference>
<protein>
    <recommendedName>
        <fullName evidence="2">glycerophosphodiester phosphodiesterase</fullName>
        <ecNumber evidence="2">3.1.4.46</ecNumber>
    </recommendedName>
</protein>
<dbReference type="InterPro" id="IPR019546">
    <property type="entry name" value="TAT_signal_bac_arc"/>
</dbReference>
<accession>A0ABW9W4G4</accession>
<evidence type="ECO:0000256" key="6">
    <source>
        <dbReference type="ARBA" id="ARBA00047512"/>
    </source>
</evidence>
<dbReference type="EC" id="3.1.4.46" evidence="2"/>
<gene>
    <name evidence="9" type="ORF">GTP69_20650</name>
</gene>
<dbReference type="InterPro" id="IPR030395">
    <property type="entry name" value="GP_PDE_dom"/>
</dbReference>
<dbReference type="EMBL" id="WWCT01000018">
    <property type="protein sequence ID" value="MYN28816.1"/>
    <property type="molecule type" value="Genomic_DNA"/>
</dbReference>
<evidence type="ECO:0000313" key="9">
    <source>
        <dbReference type="EMBL" id="MYN28816.1"/>
    </source>
</evidence>
<name>A0ABW9W4G4_9BURK</name>
<dbReference type="RefSeq" id="WP_161056605.1">
    <property type="nucleotide sequence ID" value="NZ_WWCT01000018.1"/>
</dbReference>
<evidence type="ECO:0000256" key="7">
    <source>
        <dbReference type="SAM" id="SignalP"/>
    </source>
</evidence>
<evidence type="ECO:0000256" key="3">
    <source>
        <dbReference type="ARBA" id="ARBA00022729"/>
    </source>
</evidence>
<dbReference type="SUPFAM" id="SSF51695">
    <property type="entry name" value="PLC-like phosphodiesterases"/>
    <property type="match status" value="1"/>
</dbReference>
<evidence type="ECO:0000256" key="4">
    <source>
        <dbReference type="ARBA" id="ARBA00022798"/>
    </source>
</evidence>
<keyword evidence="3 7" id="KW-0732">Signal</keyword>
<evidence type="ECO:0000259" key="8">
    <source>
        <dbReference type="PROSITE" id="PS51704"/>
    </source>
</evidence>
<comment type="similarity">
    <text evidence="1">Belongs to the glycerophosphoryl diester phosphodiesterase family.</text>
</comment>
<proteinExistence type="inferred from homology"/>
<dbReference type="InterPro" id="IPR017946">
    <property type="entry name" value="PLC-like_Pdiesterase_TIM-brl"/>
</dbReference>
<dbReference type="Pfam" id="PF03009">
    <property type="entry name" value="GDPD"/>
    <property type="match status" value="1"/>
</dbReference>
<keyword evidence="5" id="KW-0378">Hydrolase</keyword>
<dbReference type="PROSITE" id="PS51704">
    <property type="entry name" value="GP_PDE"/>
    <property type="match status" value="1"/>
</dbReference>
<feature type="domain" description="GP-PDE" evidence="8">
    <location>
        <begin position="68"/>
        <end position="399"/>
    </location>
</feature>
<dbReference type="Gene3D" id="3.20.20.190">
    <property type="entry name" value="Phosphatidylinositol (PI) phosphodiesterase"/>
    <property type="match status" value="1"/>
</dbReference>
<dbReference type="NCBIfam" id="TIGR01409">
    <property type="entry name" value="TAT_signal_seq"/>
    <property type="match status" value="1"/>
</dbReference>
<comment type="caution">
    <text evidence="9">The sequence shown here is derived from an EMBL/GenBank/DDBJ whole genome shotgun (WGS) entry which is preliminary data.</text>
</comment>
<dbReference type="InterPro" id="IPR006311">
    <property type="entry name" value="TAT_signal"/>
</dbReference>
<keyword evidence="4" id="KW-0319">Glycerol metabolism</keyword>
<dbReference type="Proteomes" id="UP000642144">
    <property type="component" value="Unassembled WGS sequence"/>
</dbReference>
<sequence length="400" mass="43052">MTTLYLPKRLSRRGFIQTAAVATGAAGAALLLPGLAHAASMLTPGPFATPDLSGMPGVGPVGVAQPRPLIFGHRGASALRPEHTLASYAKAIADGADYVEPDLVSTKDGVLVARHEAFLSETTDVGSRSEFASRKTRKTIDGETHEGWFVDDFTLAELKTLRAVERIPQYRPGSAQYNGMFQVATFEEIIDFVAAESAARGRIVGIVPELKHSTYFASVGLPLEDRFLAIIAAHDYTRRNPIEIQSFEVANLKYLRGKLGRRANLRLMQLVIGENVRPMDVAAAGGTLTFAQMCTPAGLRDIAQYADVVAPPTRSIIPLKKDGSLDAPSSLVEDAHKAGLRVEPWTFRPENHFLAVDFRNSAGDAVRNEAGSIAEIKRYIATGIDGFFTDDPALGRAALA</sequence>
<dbReference type="CDD" id="cd08602">
    <property type="entry name" value="GDPD_ScGlpQ1_like"/>
    <property type="match status" value="1"/>
</dbReference>
<evidence type="ECO:0000256" key="2">
    <source>
        <dbReference type="ARBA" id="ARBA00012247"/>
    </source>
</evidence>
<evidence type="ECO:0000256" key="5">
    <source>
        <dbReference type="ARBA" id="ARBA00022801"/>
    </source>
</evidence>
<dbReference type="PROSITE" id="PS51318">
    <property type="entry name" value="TAT"/>
    <property type="match status" value="1"/>
</dbReference>
<evidence type="ECO:0000313" key="10">
    <source>
        <dbReference type="Proteomes" id="UP000642144"/>
    </source>
</evidence>
<comment type="catalytic activity">
    <reaction evidence="6">
        <text>a sn-glycero-3-phosphodiester + H2O = an alcohol + sn-glycerol 3-phosphate + H(+)</text>
        <dbReference type="Rhea" id="RHEA:12969"/>
        <dbReference type="ChEBI" id="CHEBI:15377"/>
        <dbReference type="ChEBI" id="CHEBI:15378"/>
        <dbReference type="ChEBI" id="CHEBI:30879"/>
        <dbReference type="ChEBI" id="CHEBI:57597"/>
        <dbReference type="ChEBI" id="CHEBI:83408"/>
        <dbReference type="EC" id="3.1.4.46"/>
    </reaction>
</comment>
<dbReference type="PANTHER" id="PTHR43620:SF7">
    <property type="entry name" value="GLYCEROPHOSPHODIESTER PHOSPHODIESTERASE GDPD5-RELATED"/>
    <property type="match status" value="1"/>
</dbReference>